<sequence>MPDPILLRFRATPGENVDVPVVLAGAGKETAESWEDARRTPGVHVLLAGDRDYVVSVAPPVSEATIQMVVAHREKSARLVFPGRSPVRRRIADVAVVPAGQAKPIGPDATSVALAAALDLTAGREGAPSLWLLPDGAFAVEPGPPPHGLDAGPALVRAARWASSRRTTTFERLFPPSAFHPDEPLRPERLTAAQAEGLLTQARSALAAAGATTDDARKDPTAAAQIRSAALTVLSHLVATALRDPEFRAAADQAAALMFALVASETGPAAVPALRAHAIQLLSMRAPALTAADRELARSLVRSLVREAPPYDTLPGPWRFAMCSARDFHEGEVDIFIDRYDFREIAAPEGSPAPPKYGTYRVLEAPFRTPSGDPVWLYARAARPDDENLEMADAAFVGVFINRHAQLGAYDMRAATATARQAGYKIMMNAQCAGLTTRFAIARTFPDADIYSSWDSTYFRTGGPGGKMNASEGVDCFVELLRGMCAKETHAEIEARMRRAQWRHPQASFPGFSQFIGPGNPLVVARFQDVNRDGRADLYDGFLDLTIAELAEDLRASLTPRDPGVAPSQIGGEAATGLGWAAGSMNRVTQYSDLWAGLPGQSELFYVFHAGGFYDRGEPPADVPGGLPGERLGALPAVCRYVRGTEGPAGMQADVMMHAHLSHAGKEIKRLLCAADAMWRAFDTGLLDGPPMHTPAGKRAAVLLMLAGLLEFPADQNFVDGLWSMALEALRFPSISRSLVRGCITDADHDASNYYGSRRGLVQLLEDLGRSDPLAHAVLASEDPKVGRAKEI</sequence>
<reference evidence="1 2" key="1">
    <citation type="submission" date="2019-04" db="EMBL/GenBank/DDBJ databases">
        <authorList>
            <person name="Li Y."/>
            <person name="Wang J."/>
        </authorList>
    </citation>
    <scope>NUCLEOTIDE SEQUENCE [LARGE SCALE GENOMIC DNA]</scope>
    <source>
        <strain evidence="1 2">DSM 14668</strain>
    </source>
</reference>
<dbReference type="Proteomes" id="UP000309215">
    <property type="component" value="Unassembled WGS sequence"/>
</dbReference>
<comment type="caution">
    <text evidence="1">The sequence shown here is derived from an EMBL/GenBank/DDBJ whole genome shotgun (WGS) entry which is preliminary data.</text>
</comment>
<dbReference type="EMBL" id="SSMQ01000010">
    <property type="protein sequence ID" value="TKD09409.1"/>
    <property type="molecule type" value="Genomic_DNA"/>
</dbReference>
<gene>
    <name evidence="1" type="ORF">E8A74_11820</name>
</gene>
<organism evidence="1 2">
    <name type="scientific">Polyangium fumosum</name>
    <dbReference type="NCBI Taxonomy" id="889272"/>
    <lineage>
        <taxon>Bacteria</taxon>
        <taxon>Pseudomonadati</taxon>
        <taxon>Myxococcota</taxon>
        <taxon>Polyangia</taxon>
        <taxon>Polyangiales</taxon>
        <taxon>Polyangiaceae</taxon>
        <taxon>Polyangium</taxon>
    </lineage>
</organism>
<name>A0A4U1JE96_9BACT</name>
<keyword evidence="2" id="KW-1185">Reference proteome</keyword>
<dbReference type="RefSeq" id="WP_136929082.1">
    <property type="nucleotide sequence ID" value="NZ_SSMQ01000010.1"/>
</dbReference>
<evidence type="ECO:0000313" key="1">
    <source>
        <dbReference type="EMBL" id="TKD09409.1"/>
    </source>
</evidence>
<dbReference type="OrthoDB" id="5482055at2"/>
<proteinExistence type="predicted"/>
<protein>
    <submittedName>
        <fullName evidence="1">Uncharacterized protein</fullName>
    </submittedName>
</protein>
<dbReference type="AlphaFoldDB" id="A0A4U1JE96"/>
<evidence type="ECO:0000313" key="2">
    <source>
        <dbReference type="Proteomes" id="UP000309215"/>
    </source>
</evidence>
<accession>A0A4U1JE96</accession>